<dbReference type="InterPro" id="IPR005175">
    <property type="entry name" value="PPC_dom"/>
</dbReference>
<dbReference type="AlphaFoldDB" id="A0A1X7GPM9"/>
<sequence>MKHKLLASDAGERTFILVLDEGDEAFSSISAFAEKNGISAASVTAIGAFSRATIAFFEFEKKSYKKIPVPEQSEVLSAIGDIAVSDEGKASLHLHAVLGLSDGSTKGGHFMEGHVRPTLEVVVRETPAHLRRREQPGLGIALIDLANSD</sequence>
<protein>
    <recommendedName>
        <fullName evidence="1">PPC domain-containing protein</fullName>
    </recommendedName>
</protein>
<dbReference type="Proteomes" id="UP000192903">
    <property type="component" value="Unassembled WGS sequence"/>
</dbReference>
<reference evidence="3" key="1">
    <citation type="submission" date="2017-04" db="EMBL/GenBank/DDBJ databases">
        <authorList>
            <person name="Varghese N."/>
            <person name="Submissions S."/>
        </authorList>
    </citation>
    <scope>NUCLEOTIDE SEQUENCE [LARGE SCALE GENOMIC DNA]</scope>
    <source>
        <strain evidence="3">B4P</strain>
    </source>
</reference>
<dbReference type="Pfam" id="PF03479">
    <property type="entry name" value="PCC"/>
    <property type="match status" value="1"/>
</dbReference>
<evidence type="ECO:0000313" key="2">
    <source>
        <dbReference type="EMBL" id="SMF72881.1"/>
    </source>
</evidence>
<dbReference type="PIRSF" id="PIRSF016702">
    <property type="entry name" value="DNA_bp_PD1"/>
    <property type="match status" value="1"/>
</dbReference>
<dbReference type="Gene3D" id="3.30.1330.80">
    <property type="entry name" value="Hypothetical protein, similar to alpha- acetolactate decarboxylase, domain 2"/>
    <property type="match status" value="1"/>
</dbReference>
<evidence type="ECO:0000259" key="1">
    <source>
        <dbReference type="PROSITE" id="PS51742"/>
    </source>
</evidence>
<dbReference type="PROSITE" id="PS51742">
    <property type="entry name" value="PPC"/>
    <property type="match status" value="1"/>
</dbReference>
<dbReference type="PANTHER" id="PTHR34988">
    <property type="entry name" value="PROTEIN, PUTATIVE-RELATED"/>
    <property type="match status" value="1"/>
</dbReference>
<keyword evidence="3" id="KW-1185">Reference proteome</keyword>
<evidence type="ECO:0000313" key="3">
    <source>
        <dbReference type="Proteomes" id="UP000192903"/>
    </source>
</evidence>
<dbReference type="CDD" id="cd11378">
    <property type="entry name" value="DUF296"/>
    <property type="match status" value="1"/>
</dbReference>
<dbReference type="EMBL" id="FXAF01000011">
    <property type="protein sequence ID" value="SMF72881.1"/>
    <property type="molecule type" value="Genomic_DNA"/>
</dbReference>
<dbReference type="RefSeq" id="WP_085424823.1">
    <property type="nucleotide sequence ID" value="NZ_FXAF01000011.1"/>
</dbReference>
<feature type="domain" description="PPC" evidence="1">
    <location>
        <begin position="8"/>
        <end position="146"/>
    </location>
</feature>
<dbReference type="SUPFAM" id="SSF117856">
    <property type="entry name" value="AF0104/ALDC/Ptd012-like"/>
    <property type="match status" value="1"/>
</dbReference>
<dbReference type="InterPro" id="IPR025707">
    <property type="entry name" value="DNA_bp_PD1"/>
</dbReference>
<dbReference type="PANTHER" id="PTHR34988:SF1">
    <property type="entry name" value="DNA-BINDING PROTEIN"/>
    <property type="match status" value="1"/>
</dbReference>
<gene>
    <name evidence="2" type="ORF">SAMN02982989_4226</name>
</gene>
<dbReference type="OrthoDB" id="9798999at2"/>
<organism evidence="2 3">
    <name type="scientific">Xaviernesmea oryzae</name>
    <dbReference type="NCBI Taxonomy" id="464029"/>
    <lineage>
        <taxon>Bacteria</taxon>
        <taxon>Pseudomonadati</taxon>
        <taxon>Pseudomonadota</taxon>
        <taxon>Alphaproteobacteria</taxon>
        <taxon>Hyphomicrobiales</taxon>
        <taxon>Rhizobiaceae</taxon>
        <taxon>Rhizobium/Agrobacterium group</taxon>
        <taxon>Xaviernesmea</taxon>
    </lineage>
</organism>
<accession>A0A1X7GPM9</accession>
<name>A0A1X7GPM9_9HYPH</name>
<proteinExistence type="predicted"/>
<dbReference type="STRING" id="464029.SAMN02982989_4226"/>